<dbReference type="Proteomes" id="UP000076502">
    <property type="component" value="Unassembled WGS sequence"/>
</dbReference>
<dbReference type="Pfam" id="PF00472">
    <property type="entry name" value="RF-1"/>
    <property type="match status" value="1"/>
</dbReference>
<dbReference type="PANTHER" id="PTHR43804">
    <property type="entry name" value="LD18447P"/>
    <property type="match status" value="1"/>
</dbReference>
<evidence type="ECO:0000256" key="1">
    <source>
        <dbReference type="ARBA" id="ARBA00010835"/>
    </source>
</evidence>
<feature type="domain" description="Prokaryotic-type class I peptide chain release factors" evidence="4">
    <location>
        <begin position="269"/>
        <end position="285"/>
    </location>
</feature>
<dbReference type="PROSITE" id="PS00745">
    <property type="entry name" value="RF_PROK_I"/>
    <property type="match status" value="1"/>
</dbReference>
<dbReference type="InterPro" id="IPR005139">
    <property type="entry name" value="PCRF"/>
</dbReference>
<dbReference type="SMART" id="SM00937">
    <property type="entry name" value="PCRF"/>
    <property type="match status" value="1"/>
</dbReference>
<keyword evidence="3" id="KW-0648">Protein biosynthesis</keyword>
<evidence type="ECO:0000313" key="6">
    <source>
        <dbReference type="Proteomes" id="UP000076502"/>
    </source>
</evidence>
<dbReference type="OrthoDB" id="2019491at2759"/>
<dbReference type="GO" id="GO:0005737">
    <property type="term" value="C:cytoplasm"/>
    <property type="evidence" value="ECO:0007669"/>
    <property type="project" value="UniProtKB-ARBA"/>
</dbReference>
<dbReference type="EMBL" id="KQ434809">
    <property type="protein sequence ID" value="KZC06284.1"/>
    <property type="molecule type" value="Genomic_DNA"/>
</dbReference>
<keyword evidence="2" id="KW-0488">Methylation</keyword>
<dbReference type="STRING" id="178035.A0A154P4P1"/>
<dbReference type="SUPFAM" id="SSF75620">
    <property type="entry name" value="Release factor"/>
    <property type="match status" value="1"/>
</dbReference>
<comment type="similarity">
    <text evidence="1">Belongs to the prokaryotic/mitochondrial release factor family.</text>
</comment>
<organism evidence="5 6">
    <name type="scientific">Dufourea novaeangliae</name>
    <name type="common">Sweat bee</name>
    <dbReference type="NCBI Taxonomy" id="178035"/>
    <lineage>
        <taxon>Eukaryota</taxon>
        <taxon>Metazoa</taxon>
        <taxon>Ecdysozoa</taxon>
        <taxon>Arthropoda</taxon>
        <taxon>Hexapoda</taxon>
        <taxon>Insecta</taxon>
        <taxon>Pterygota</taxon>
        <taxon>Neoptera</taxon>
        <taxon>Endopterygota</taxon>
        <taxon>Hymenoptera</taxon>
        <taxon>Apocrita</taxon>
        <taxon>Aculeata</taxon>
        <taxon>Apoidea</taxon>
        <taxon>Anthophila</taxon>
        <taxon>Halictidae</taxon>
        <taxon>Rophitinae</taxon>
        <taxon>Dufourea</taxon>
    </lineage>
</organism>
<protein>
    <submittedName>
        <fullName evidence="5">Peptide chain release factor 1-like, mitochondrial</fullName>
    </submittedName>
</protein>
<evidence type="ECO:0000256" key="3">
    <source>
        <dbReference type="ARBA" id="ARBA00022917"/>
    </source>
</evidence>
<keyword evidence="6" id="KW-1185">Reference proteome</keyword>
<evidence type="ECO:0000313" key="5">
    <source>
        <dbReference type="EMBL" id="KZC06284.1"/>
    </source>
</evidence>
<dbReference type="FunFam" id="3.30.160.20:FF:000004">
    <property type="entry name" value="Peptide chain release factor 1"/>
    <property type="match status" value="1"/>
</dbReference>
<sequence length="409" mass="46485">MLFLLRGSTSRCLGKVFSKVKSFEFCLPLLLNLNGRSPPICSKVFSSEAGLYVSNENVKKYLDYLMCTYKNGYDKSSNVSDILKIETLPDLLNKKLKILENIQSLNDIVTNDEEMKKLAKEENVLYIQQLQDIDKKILDEILEKMGAEHFEDIIIEIIPGVGGQEAMLFAQELMDMYMGYLNYLGLDCEIVEIKRNELDGLRKVTIAVSSTKAFDKLRYEAGVHRVQRNPSTEKSGRIHTSTAAVSILPAPRNIDITLDDKDLKIETKRASGAGGQHVNTTDSAVRVTHIPTGISISCQSGRSQIKNKTWALMRLKSTLYEQESHKQTSLIVELRKKHQGLKDRNEKIRTYNYLQERVTDHRISNGTIYNLKGFMKGGAGLDKLVDRIHRDMQQRILLEVIQQTVIKLE</sequence>
<dbReference type="Gene3D" id="3.30.70.1660">
    <property type="match status" value="1"/>
</dbReference>
<proteinExistence type="inferred from homology"/>
<dbReference type="InterPro" id="IPR045853">
    <property type="entry name" value="Pep_chain_release_fac_I_sf"/>
</dbReference>
<dbReference type="Pfam" id="PF03462">
    <property type="entry name" value="PCRF"/>
    <property type="match status" value="1"/>
</dbReference>
<name>A0A154P4P1_DUFNO</name>
<dbReference type="Gene3D" id="3.30.160.20">
    <property type="match status" value="1"/>
</dbReference>
<dbReference type="InterPro" id="IPR050057">
    <property type="entry name" value="Prokaryotic/Mito_RF"/>
</dbReference>
<dbReference type="PANTHER" id="PTHR43804:SF7">
    <property type="entry name" value="LD18447P"/>
    <property type="match status" value="1"/>
</dbReference>
<dbReference type="AlphaFoldDB" id="A0A154P4P1"/>
<dbReference type="OMA" id="DHRVGFK"/>
<reference evidence="5 6" key="1">
    <citation type="submission" date="2015-07" db="EMBL/GenBank/DDBJ databases">
        <title>The genome of Dufourea novaeangliae.</title>
        <authorList>
            <person name="Pan H."/>
            <person name="Kapheim K."/>
        </authorList>
    </citation>
    <scope>NUCLEOTIDE SEQUENCE [LARGE SCALE GENOMIC DNA]</scope>
    <source>
        <strain evidence="5">0120121106</strain>
        <tissue evidence="5">Whole body</tissue>
    </source>
</reference>
<evidence type="ECO:0000256" key="2">
    <source>
        <dbReference type="ARBA" id="ARBA00022481"/>
    </source>
</evidence>
<gene>
    <name evidence="5" type="ORF">WN55_10193</name>
</gene>
<dbReference type="GO" id="GO:0003747">
    <property type="term" value="F:translation release factor activity"/>
    <property type="evidence" value="ECO:0007669"/>
    <property type="project" value="InterPro"/>
</dbReference>
<accession>A0A154P4P1</accession>
<evidence type="ECO:0000259" key="4">
    <source>
        <dbReference type="PROSITE" id="PS00745"/>
    </source>
</evidence>
<dbReference type="InterPro" id="IPR000352">
    <property type="entry name" value="Pep_chain_release_fac_I"/>
</dbReference>